<reference evidence="2" key="1">
    <citation type="submission" date="2023-03" db="EMBL/GenBank/DDBJ databases">
        <title>Massive genome expansion in bonnet fungi (Mycena s.s.) driven by repeated elements and novel gene families across ecological guilds.</title>
        <authorList>
            <consortium name="Lawrence Berkeley National Laboratory"/>
            <person name="Harder C.B."/>
            <person name="Miyauchi S."/>
            <person name="Viragh M."/>
            <person name="Kuo A."/>
            <person name="Thoen E."/>
            <person name="Andreopoulos B."/>
            <person name="Lu D."/>
            <person name="Skrede I."/>
            <person name="Drula E."/>
            <person name="Henrissat B."/>
            <person name="Morin E."/>
            <person name="Kohler A."/>
            <person name="Barry K."/>
            <person name="LaButti K."/>
            <person name="Morin E."/>
            <person name="Salamov A."/>
            <person name="Lipzen A."/>
            <person name="Mereny Z."/>
            <person name="Hegedus B."/>
            <person name="Baldrian P."/>
            <person name="Stursova M."/>
            <person name="Weitz H."/>
            <person name="Taylor A."/>
            <person name="Grigoriev I.V."/>
            <person name="Nagy L.G."/>
            <person name="Martin F."/>
            <person name="Kauserud H."/>
        </authorList>
    </citation>
    <scope>NUCLEOTIDE SEQUENCE</scope>
    <source>
        <strain evidence="2">CBHHK200</strain>
    </source>
</reference>
<proteinExistence type="predicted"/>
<sequence length="345" mass="39611">MTARGTDNLQGYLREATLPQMTNDARAPNMPPPGHKSHQNHLKTVRPEAWRRLESIYPFASISMDDIVISWIESHIPCTSLGVEDEDSLTGERLTIPCPPIFNIPFHNERRPTDIMRLSPWLDNLPLMTVQRIIHLLYPETRPWGFSLNDDNDRDRKIFQYFVWSLPAPEEGIAPAMLAEIGHKSIVVAFQPPWILSEQDIKEFSQCRSFPPYRLPGNAFATGLESKERLWAKMWDACVSRKTPWFVLTSYNQWVFGVFSAGWTAAFVSGVHDFDSVSPTIIEWLTFWVASAMRLQGFRAIPKRLKILFLHPIRSQIGMGKITMLHRRPVLAPCHQCFQMVVCLA</sequence>
<evidence type="ECO:0000313" key="2">
    <source>
        <dbReference type="EMBL" id="KAJ7046755.1"/>
    </source>
</evidence>
<accession>A0AAD6TK24</accession>
<evidence type="ECO:0000256" key="1">
    <source>
        <dbReference type="SAM" id="MobiDB-lite"/>
    </source>
</evidence>
<dbReference type="Proteomes" id="UP001218188">
    <property type="component" value="Unassembled WGS sequence"/>
</dbReference>
<feature type="region of interest" description="Disordered" evidence="1">
    <location>
        <begin position="22"/>
        <end position="41"/>
    </location>
</feature>
<evidence type="ECO:0000313" key="3">
    <source>
        <dbReference type="Proteomes" id="UP001218188"/>
    </source>
</evidence>
<organism evidence="2 3">
    <name type="scientific">Mycena alexandri</name>
    <dbReference type="NCBI Taxonomy" id="1745969"/>
    <lineage>
        <taxon>Eukaryota</taxon>
        <taxon>Fungi</taxon>
        <taxon>Dikarya</taxon>
        <taxon>Basidiomycota</taxon>
        <taxon>Agaricomycotina</taxon>
        <taxon>Agaricomycetes</taxon>
        <taxon>Agaricomycetidae</taxon>
        <taxon>Agaricales</taxon>
        <taxon>Marasmiineae</taxon>
        <taxon>Mycenaceae</taxon>
        <taxon>Mycena</taxon>
    </lineage>
</organism>
<dbReference type="AlphaFoldDB" id="A0AAD6TK24"/>
<keyword evidence="3" id="KW-1185">Reference proteome</keyword>
<protein>
    <submittedName>
        <fullName evidence="2">Uncharacterized protein</fullName>
    </submittedName>
</protein>
<gene>
    <name evidence="2" type="ORF">C8F04DRAFT_208768</name>
</gene>
<comment type="caution">
    <text evidence="2">The sequence shown here is derived from an EMBL/GenBank/DDBJ whole genome shotgun (WGS) entry which is preliminary data.</text>
</comment>
<name>A0AAD6TK24_9AGAR</name>
<dbReference type="EMBL" id="JARJCM010000002">
    <property type="protein sequence ID" value="KAJ7046755.1"/>
    <property type="molecule type" value="Genomic_DNA"/>
</dbReference>